<reference evidence="3 4" key="1">
    <citation type="submission" date="2018-03" db="EMBL/GenBank/DDBJ databases">
        <title>Draft Genome Sequences of the Obligatory Marine Myxobacteria Enhygromyxa salina SWB007.</title>
        <authorList>
            <person name="Poehlein A."/>
            <person name="Moghaddam J.A."/>
            <person name="Harms H."/>
            <person name="Alanjari M."/>
            <person name="Koenig G.M."/>
            <person name="Daniel R."/>
            <person name="Schaeberle T.F."/>
        </authorList>
    </citation>
    <scope>NUCLEOTIDE SEQUENCE [LARGE SCALE GENOMIC DNA]</scope>
    <source>
        <strain evidence="3 4">SWB007</strain>
    </source>
</reference>
<name>A0A2S9YW21_9BACT</name>
<dbReference type="OrthoDB" id="5494716at2"/>
<feature type="region of interest" description="Disordered" evidence="1">
    <location>
        <begin position="324"/>
        <end position="373"/>
    </location>
</feature>
<dbReference type="AlphaFoldDB" id="A0A2S9YW21"/>
<evidence type="ECO:0000313" key="4">
    <source>
        <dbReference type="Proteomes" id="UP000238823"/>
    </source>
</evidence>
<gene>
    <name evidence="3" type="ORF">ENSA7_09660</name>
</gene>
<dbReference type="EMBL" id="PVNL01000029">
    <property type="protein sequence ID" value="PRQ09274.1"/>
    <property type="molecule type" value="Genomic_DNA"/>
</dbReference>
<comment type="caution">
    <text evidence="3">The sequence shown here is derived from an EMBL/GenBank/DDBJ whole genome shotgun (WGS) entry which is preliminary data.</text>
</comment>
<evidence type="ECO:0000256" key="2">
    <source>
        <dbReference type="SAM" id="SignalP"/>
    </source>
</evidence>
<evidence type="ECO:0008006" key="5">
    <source>
        <dbReference type="Google" id="ProtNLM"/>
    </source>
</evidence>
<dbReference type="RefSeq" id="WP_106088023.1">
    <property type="nucleotide sequence ID" value="NZ_PVNL01000029.1"/>
</dbReference>
<keyword evidence="2" id="KW-0732">Signal</keyword>
<feature type="signal peptide" evidence="2">
    <location>
        <begin position="1"/>
        <end position="28"/>
    </location>
</feature>
<feature type="chain" id="PRO_5015497836" description="Outer membrane protein beta-barrel domain-containing protein" evidence="2">
    <location>
        <begin position="29"/>
        <end position="373"/>
    </location>
</feature>
<feature type="compositionally biased region" description="Acidic residues" evidence="1">
    <location>
        <begin position="358"/>
        <end position="373"/>
    </location>
</feature>
<evidence type="ECO:0000313" key="3">
    <source>
        <dbReference type="EMBL" id="PRQ09274.1"/>
    </source>
</evidence>
<accession>A0A2S9YW21</accession>
<evidence type="ECO:0000256" key="1">
    <source>
        <dbReference type="SAM" id="MobiDB-lite"/>
    </source>
</evidence>
<feature type="compositionally biased region" description="Basic and acidic residues" evidence="1">
    <location>
        <begin position="324"/>
        <end position="334"/>
    </location>
</feature>
<protein>
    <recommendedName>
        <fullName evidence="5">Outer membrane protein beta-barrel domain-containing protein</fullName>
    </recommendedName>
</protein>
<organism evidence="3 4">
    <name type="scientific">Enhygromyxa salina</name>
    <dbReference type="NCBI Taxonomy" id="215803"/>
    <lineage>
        <taxon>Bacteria</taxon>
        <taxon>Pseudomonadati</taxon>
        <taxon>Myxococcota</taxon>
        <taxon>Polyangia</taxon>
        <taxon>Nannocystales</taxon>
        <taxon>Nannocystaceae</taxon>
        <taxon>Enhygromyxa</taxon>
    </lineage>
</organism>
<sequence>MKKTLKLSLTAAAICGAGMFLLPSEALAKKPGVLEGKPVVVDRLELRKFRAQIVPMIGISLSQPFVHKGLVGAKVRFDFTDWIGIRGSFMYGAVDVEGKLLKALNDGGLPTGVADPAGVDLSAAGPYRPQSELDNPSALRHDFRAGLTKLQWQASLDLAFTPFAGKLGLFSAVFTEYDIYIFGGLGLVNWSRHYPVDLGSTSTSELLQIPNSTDPSLDNYCENMAGQANSECLLHPVSPDTGVRVGGSFGAGLHLFITDWMSINPEVHDIVVAHNDAGLNATITDVPPVVVNGGSGSDRVARHNVSFNLGFAFYLPPKAKRSRLEQKLRGKKQSEAAASGGVSVGTSEPAPAPATDSPPEEPAAEGGTEDFLE</sequence>
<dbReference type="Proteomes" id="UP000238823">
    <property type="component" value="Unassembled WGS sequence"/>
</dbReference>
<proteinExistence type="predicted"/>